<evidence type="ECO:0000256" key="6">
    <source>
        <dbReference type="RuleBase" id="RU364146"/>
    </source>
</evidence>
<organism evidence="8 9">
    <name type="scientific">Umbelopsis vinacea</name>
    <dbReference type="NCBI Taxonomy" id="44442"/>
    <lineage>
        <taxon>Eukaryota</taxon>
        <taxon>Fungi</taxon>
        <taxon>Fungi incertae sedis</taxon>
        <taxon>Mucoromycota</taxon>
        <taxon>Mucoromycotina</taxon>
        <taxon>Umbelopsidomycetes</taxon>
        <taxon>Umbelopsidales</taxon>
        <taxon>Umbelopsidaceae</taxon>
        <taxon>Umbelopsis</taxon>
    </lineage>
</organism>
<comment type="caution">
    <text evidence="8">The sequence shown here is derived from an EMBL/GenBank/DDBJ whole genome shotgun (WGS) entry which is preliminary data.</text>
</comment>
<proteinExistence type="inferred from homology"/>
<dbReference type="GO" id="GO:0003712">
    <property type="term" value="F:transcription coregulator activity"/>
    <property type="evidence" value="ECO:0007669"/>
    <property type="project" value="InterPro"/>
</dbReference>
<dbReference type="GO" id="GO:0006357">
    <property type="term" value="P:regulation of transcription by RNA polymerase II"/>
    <property type="evidence" value="ECO:0007669"/>
    <property type="project" value="InterPro"/>
</dbReference>
<dbReference type="EMBL" id="JAEPRA010000009">
    <property type="protein sequence ID" value="KAG2180583.1"/>
    <property type="molecule type" value="Genomic_DNA"/>
</dbReference>
<evidence type="ECO:0000256" key="3">
    <source>
        <dbReference type="ARBA" id="ARBA00023015"/>
    </source>
</evidence>
<evidence type="ECO:0000313" key="8">
    <source>
        <dbReference type="EMBL" id="KAG2180583.1"/>
    </source>
</evidence>
<evidence type="ECO:0000256" key="4">
    <source>
        <dbReference type="ARBA" id="ARBA00023163"/>
    </source>
</evidence>
<comment type="subcellular location">
    <subcellularLocation>
        <location evidence="1 6">Nucleus</location>
    </subcellularLocation>
</comment>
<keyword evidence="9" id="KW-1185">Reference proteome</keyword>
<keyword evidence="6" id="KW-0010">Activator</keyword>
<comment type="function">
    <text evidence="6">Component of the Mediator complex, a coactivator involved in the regulated transcription of nearly all RNA polymerase II-dependent genes. Mediator functions as a bridge to convey information from gene-specific regulatory proteins to the basal RNA polymerase II transcription machinery. Mediator is recruited to promoters by direct interactions with regulatory proteins and serves as a scaffold for the assembly of a functional preinitiation complex with RNA polymerase II and the general transcription factors.</text>
</comment>
<protein>
    <recommendedName>
        <fullName evidence="6">Mediator of RNA polymerase II transcription subunit 10</fullName>
    </recommendedName>
    <alternativeName>
        <fullName evidence="6">Mediator complex subunit 10</fullName>
    </alternativeName>
</protein>
<comment type="subunit">
    <text evidence="6">Component of the Mediator complex.</text>
</comment>
<evidence type="ECO:0000256" key="1">
    <source>
        <dbReference type="ARBA" id="ARBA00004123"/>
    </source>
</evidence>
<gene>
    <name evidence="6" type="primary">MED10</name>
    <name evidence="8" type="ORF">INT44_003587</name>
</gene>
<dbReference type="GO" id="GO:0016592">
    <property type="term" value="C:mediator complex"/>
    <property type="evidence" value="ECO:0007669"/>
    <property type="project" value="InterPro"/>
</dbReference>
<evidence type="ECO:0000256" key="7">
    <source>
        <dbReference type="SAM" id="MobiDB-lite"/>
    </source>
</evidence>
<name>A0A8H7PVF6_9FUNG</name>
<keyword evidence="5 6" id="KW-0539">Nucleus</keyword>
<feature type="compositionally biased region" description="Basic and acidic residues" evidence="7">
    <location>
        <begin position="205"/>
        <end position="216"/>
    </location>
</feature>
<dbReference type="InterPro" id="IPR019145">
    <property type="entry name" value="Mediator_Med10"/>
</dbReference>
<comment type="similarity">
    <text evidence="2 6">Belongs to the Mediator complex subunit 10 family.</text>
</comment>
<feature type="region of interest" description="Disordered" evidence="7">
    <location>
        <begin position="171"/>
        <end position="225"/>
    </location>
</feature>
<evidence type="ECO:0000256" key="5">
    <source>
        <dbReference type="ARBA" id="ARBA00023242"/>
    </source>
</evidence>
<sequence length="225" mass="25108">MSEASSPYEEAITDNTGNTIYNSTSNAAKDAVDTQLQELLQSLLDLSIIVYDFQPDGNRLVWNKINDIITHYQNIDRLKDDISEFIPEEVINYVEQGRNPDIFTRAFIERAAGENQYTNGKIQAVSEFRDLFKSELSKSFPDLEIPNFPSPESSSLGNDKFGSSAIDKMIESSNRLAPTDADYDMDVSTPASGKGTRRSIAMNGVEKDLDESHDSNNMDSEDVDI</sequence>
<accession>A0A8H7PVF6</accession>
<keyword evidence="4 6" id="KW-0804">Transcription</keyword>
<dbReference type="AlphaFoldDB" id="A0A8H7PVF6"/>
<dbReference type="Pfam" id="PF09748">
    <property type="entry name" value="Med10"/>
    <property type="match status" value="1"/>
</dbReference>
<reference evidence="8" key="1">
    <citation type="submission" date="2020-12" db="EMBL/GenBank/DDBJ databases">
        <title>Metabolic potential, ecology and presence of endohyphal bacteria is reflected in genomic diversity of Mucoromycotina.</title>
        <authorList>
            <person name="Muszewska A."/>
            <person name="Okrasinska A."/>
            <person name="Steczkiewicz K."/>
            <person name="Drgas O."/>
            <person name="Orlowska M."/>
            <person name="Perlinska-Lenart U."/>
            <person name="Aleksandrzak-Piekarczyk T."/>
            <person name="Szatraj K."/>
            <person name="Zielenkiewicz U."/>
            <person name="Pilsyk S."/>
            <person name="Malc E."/>
            <person name="Mieczkowski P."/>
            <person name="Kruszewska J.S."/>
            <person name="Biernat P."/>
            <person name="Pawlowska J."/>
        </authorList>
    </citation>
    <scope>NUCLEOTIDE SEQUENCE</scope>
    <source>
        <strain evidence="8">WA0000051536</strain>
    </source>
</reference>
<evidence type="ECO:0000256" key="2">
    <source>
        <dbReference type="ARBA" id="ARBA00005389"/>
    </source>
</evidence>
<dbReference type="Proteomes" id="UP000612746">
    <property type="component" value="Unassembled WGS sequence"/>
</dbReference>
<keyword evidence="3 6" id="KW-0805">Transcription regulation</keyword>
<dbReference type="OrthoDB" id="337270at2759"/>
<evidence type="ECO:0000313" key="9">
    <source>
        <dbReference type="Proteomes" id="UP000612746"/>
    </source>
</evidence>